<evidence type="ECO:0000256" key="1">
    <source>
        <dbReference type="ARBA" id="ARBA00022741"/>
    </source>
</evidence>
<evidence type="ECO:0000313" key="4">
    <source>
        <dbReference type="Proteomes" id="UP001187192"/>
    </source>
</evidence>
<dbReference type="Proteomes" id="UP001187192">
    <property type="component" value="Unassembled WGS sequence"/>
</dbReference>
<evidence type="ECO:0000256" key="2">
    <source>
        <dbReference type="ARBA" id="ARBA00022840"/>
    </source>
</evidence>
<dbReference type="PROSITE" id="PS01036">
    <property type="entry name" value="HSP70_3"/>
    <property type="match status" value="1"/>
</dbReference>
<keyword evidence="1" id="KW-0547">Nucleotide-binding</keyword>
<dbReference type="InterPro" id="IPR013126">
    <property type="entry name" value="Hsp_70_fam"/>
</dbReference>
<dbReference type="Gene3D" id="3.30.420.40">
    <property type="match status" value="2"/>
</dbReference>
<dbReference type="GO" id="GO:0005524">
    <property type="term" value="F:ATP binding"/>
    <property type="evidence" value="ECO:0007669"/>
    <property type="project" value="UniProtKB-KW"/>
</dbReference>
<dbReference type="InterPro" id="IPR018181">
    <property type="entry name" value="Heat_shock_70_CS"/>
</dbReference>
<dbReference type="GO" id="GO:0140662">
    <property type="term" value="F:ATP-dependent protein folding chaperone"/>
    <property type="evidence" value="ECO:0007669"/>
    <property type="project" value="InterPro"/>
</dbReference>
<protein>
    <submittedName>
        <fullName evidence="3">Uncharacterized protein</fullName>
    </submittedName>
</protein>
<gene>
    <name evidence="3" type="ORF">TIFTF001_049196</name>
</gene>
<keyword evidence="4" id="KW-1185">Reference proteome</keyword>
<dbReference type="Gene3D" id="2.60.34.10">
    <property type="entry name" value="Substrate Binding Domain Of DNAk, Chain A, domain 1"/>
    <property type="match status" value="1"/>
</dbReference>
<dbReference type="EMBL" id="BTGU01006906">
    <property type="protein sequence ID" value="GMN25170.1"/>
    <property type="molecule type" value="Genomic_DNA"/>
</dbReference>
<evidence type="ECO:0000313" key="3">
    <source>
        <dbReference type="EMBL" id="GMN25170.1"/>
    </source>
</evidence>
<accession>A0AA87Z656</accession>
<comment type="caution">
    <text evidence="3">The sequence shown here is derived from an EMBL/GenBank/DDBJ whole genome shotgun (WGS) entry which is preliminary data.</text>
</comment>
<reference evidence="3" key="1">
    <citation type="submission" date="2023-07" db="EMBL/GenBank/DDBJ databases">
        <title>draft genome sequence of fig (Ficus carica).</title>
        <authorList>
            <person name="Takahashi T."/>
            <person name="Nishimura K."/>
        </authorList>
    </citation>
    <scope>NUCLEOTIDE SEQUENCE</scope>
</reference>
<dbReference type="InterPro" id="IPR029047">
    <property type="entry name" value="HSP70_peptide-bd_sf"/>
</dbReference>
<proteinExistence type="predicted"/>
<name>A0AA87Z656_FICCA</name>
<dbReference type="Gene3D" id="3.90.640.10">
    <property type="entry name" value="Actin, Chain A, domain 4"/>
    <property type="match status" value="1"/>
</dbReference>
<dbReference type="SUPFAM" id="SSF53067">
    <property type="entry name" value="Actin-like ATPase domain"/>
    <property type="match status" value="1"/>
</dbReference>
<dbReference type="PANTHER" id="PTHR19375">
    <property type="entry name" value="HEAT SHOCK PROTEIN 70KDA"/>
    <property type="match status" value="1"/>
</dbReference>
<dbReference type="SUPFAM" id="SSF100920">
    <property type="entry name" value="Heat shock protein 70kD (HSP70), peptide-binding domain"/>
    <property type="match status" value="1"/>
</dbReference>
<dbReference type="Gramene" id="FCD_00030966-RA">
    <property type="protein sequence ID" value="FCD_00030966-RA:cds"/>
    <property type="gene ID" value="FCD_00030966"/>
</dbReference>
<dbReference type="AlphaFoldDB" id="A0AA87Z656"/>
<dbReference type="Pfam" id="PF00012">
    <property type="entry name" value="HSP70"/>
    <property type="match status" value="2"/>
</dbReference>
<dbReference type="InterPro" id="IPR043129">
    <property type="entry name" value="ATPase_NBD"/>
</dbReference>
<dbReference type="PRINTS" id="PR00301">
    <property type="entry name" value="HEATSHOCK70"/>
</dbReference>
<keyword evidence="2" id="KW-0067">ATP-binding</keyword>
<organism evidence="3 4">
    <name type="scientific">Ficus carica</name>
    <name type="common">Common fig</name>
    <dbReference type="NCBI Taxonomy" id="3494"/>
    <lineage>
        <taxon>Eukaryota</taxon>
        <taxon>Viridiplantae</taxon>
        <taxon>Streptophyta</taxon>
        <taxon>Embryophyta</taxon>
        <taxon>Tracheophyta</taxon>
        <taxon>Spermatophyta</taxon>
        <taxon>Magnoliopsida</taxon>
        <taxon>eudicotyledons</taxon>
        <taxon>Gunneridae</taxon>
        <taxon>Pentapetalae</taxon>
        <taxon>rosids</taxon>
        <taxon>fabids</taxon>
        <taxon>Rosales</taxon>
        <taxon>Moraceae</taxon>
        <taxon>Ficeae</taxon>
        <taxon>Ficus</taxon>
    </lineage>
</organism>
<sequence>MALSSHDQVVVDIESLFDGVNLSEPLMRTQFKKLNNDLFEKIPVLVEKALEEAGLKKKDIHDILLVGGSTRIPKVQKLLKDLFDGKEPNKLATHVNPDEVLTYGASVLGGIHYSYRHLLGKMPPREFCTLELVPASFGIETVGFNLSGILPAPSGVPQIEITFWVDSNPLLHVKAEDKASNPSASKTINNLWFLSPDEIYKMVDDIAEEQDKNAFLMNKQSVQPL</sequence>